<evidence type="ECO:0000313" key="6">
    <source>
        <dbReference type="Proteomes" id="UP000078284"/>
    </source>
</evidence>
<feature type="domain" description="DC1" evidence="2">
    <location>
        <begin position="551"/>
        <end position="595"/>
    </location>
</feature>
<dbReference type="OMA" id="EANSETW"/>
<dbReference type="GeneID" id="828215"/>
<feature type="domain" description="DC1" evidence="2">
    <location>
        <begin position="301"/>
        <end position="349"/>
    </location>
</feature>
<dbReference type="PANTHER" id="PTHR32410:SF154">
    <property type="entry name" value="CHP-RICH ZINC FINGER PROTEIN-LIKE-RELATED"/>
    <property type="match status" value="1"/>
</dbReference>
<dbReference type="InterPro" id="IPR004146">
    <property type="entry name" value="DC1"/>
</dbReference>
<dbReference type="Araport" id="AT4G01760"/>
<feature type="domain" description="DC1" evidence="2">
    <location>
        <begin position="384"/>
        <end position="433"/>
    </location>
</feature>
<name>A0A178V4I1_ARATH</name>
<sequence length="667" mass="76885">MDSDGVSVPLIHEHLMMPCNDLRRGDCCERLEAISDGYYCTTCDFFVHKKCGDEASECIENPFHSNHPLRLGFLSRLQRQHWLKVVRSCDLCGKNIGDLFYRCEICDFDMDLHCAKYPPLEVIDIPEMHSHKLNLLKDRVEFDCDAKCGKIGYGFPYECHECDSKFHVDCVRYSSSEEVKHPLEVNHSYHSLHPLKLLMGQPPDYSDGKCRLCGRKIDDKLFYHCSSCNFTLDMRCVLNPPPKSVLDLKTHDHQLNLLPRLIFFTCNACGLNGDRSPYACFQCDFLIHKDCFGLPRLININRHDHRISRTSLIGIVNSVCGVCRQKVDWTCGGYSCQRCSTYIAHSKCATREDVWNGKELEGVPEEIEDIEPYVVIDDNTIQHFSHKEHYMRLNVNGLMCEVNKRCNACNHPISPQSFYGCMDCDFILHQNCAGFPRRKWHVLHNERLALVTSEVNIFGCSACHKIFNGFRYEHEDTKLDVLCGSFSEPFIHPSHPHHPLYCISPEDDEVCSGCNERSYHVLRCIEDNCGFILDFGCATFPQVVKHRIEDQPLSLCYGEKASGKYWCDICEKETNPNTWFYTCKDHRASLHTWCVLGDFMGLIPKSTIELWNISYEVVLNNSISRPICRHCKSHCIPPIILKKIGTSDPYFCSLDCIESFKRLWRAK</sequence>
<organism evidence="5 6">
    <name type="scientific">Arabidopsis thaliana</name>
    <name type="common">Mouse-ear cress</name>
    <dbReference type="NCBI Taxonomy" id="3702"/>
    <lineage>
        <taxon>Eukaryota</taxon>
        <taxon>Viridiplantae</taxon>
        <taxon>Streptophyta</taxon>
        <taxon>Embryophyta</taxon>
        <taxon>Tracheophyta</taxon>
        <taxon>Spermatophyta</taxon>
        <taxon>Magnoliopsida</taxon>
        <taxon>eudicotyledons</taxon>
        <taxon>Gunneridae</taxon>
        <taxon>Pentapetalae</taxon>
        <taxon>rosids</taxon>
        <taxon>malvids</taxon>
        <taxon>Brassicales</taxon>
        <taxon>Brassicaceae</taxon>
        <taxon>Camelineae</taxon>
        <taxon>Arabidopsis</taxon>
    </lineage>
</organism>
<dbReference type="PANTHER" id="PTHR32410">
    <property type="entry name" value="CYSTEINE/HISTIDINE-RICH C1 DOMAIN FAMILY PROTEIN"/>
    <property type="match status" value="1"/>
</dbReference>
<proteinExistence type="predicted"/>
<gene>
    <name evidence="4" type="ordered locus">At4g01760</name>
    <name evidence="5" type="ordered locus">AXX17_At4g02210</name>
</gene>
<reference evidence="6" key="1">
    <citation type="journal article" date="2016" name="Proc. Natl. Acad. Sci. U.S.A.">
        <title>Chromosome-level assembly of Arabidopsis thaliana Ler reveals the extent of translocation and inversion polymorphisms.</title>
        <authorList>
            <person name="Zapata L."/>
            <person name="Ding J."/>
            <person name="Willing E.M."/>
            <person name="Hartwig B."/>
            <person name="Bezdan D."/>
            <person name="Jiao W.B."/>
            <person name="Patel V."/>
            <person name="Velikkakam James G."/>
            <person name="Koornneef M."/>
            <person name="Ossowski S."/>
            <person name="Schneeberger K."/>
        </authorList>
    </citation>
    <scope>NUCLEOTIDE SEQUENCE [LARGE SCALE GENOMIC DNA]</scope>
    <source>
        <strain evidence="6">cv. Landsberg erecta</strain>
    </source>
</reference>
<feature type="domain" description="DC1" evidence="2">
    <location>
        <begin position="189"/>
        <end position="237"/>
    </location>
</feature>
<feature type="domain" description="DC1-like C-terminal" evidence="3">
    <location>
        <begin position="615"/>
        <end position="657"/>
    </location>
</feature>
<dbReference type="Pfam" id="PF03107">
    <property type="entry name" value="C1_2"/>
    <property type="match status" value="6"/>
</dbReference>
<comment type="caution">
    <text evidence="5">The sequence shown here is derived from an EMBL/GenBank/DDBJ whole genome shotgun (WGS) entry which is preliminary data.</text>
</comment>
<feature type="domain" description="DC1" evidence="2">
    <location>
        <begin position="62"/>
        <end position="115"/>
    </location>
</feature>
<dbReference type="AlphaFoldDB" id="A0A178V4I1"/>
<evidence type="ECO:0000313" key="5">
    <source>
        <dbReference type="EMBL" id="OAP00756.1"/>
    </source>
</evidence>
<accession>A0A178V4I1</accession>
<evidence type="ECO:0000256" key="1">
    <source>
        <dbReference type="ARBA" id="ARBA00022737"/>
    </source>
</evidence>
<evidence type="ECO:0000259" key="2">
    <source>
        <dbReference type="Pfam" id="PF03107"/>
    </source>
</evidence>
<protein>
    <recommendedName>
        <fullName evidence="7">Cysteine/Histidine-rich C1 domain family protein</fullName>
    </recommendedName>
</protein>
<dbReference type="InterPro" id="IPR053192">
    <property type="entry name" value="Vacuole_Formation_Reg"/>
</dbReference>
<dbReference type="KEGG" id="ath:AT4G01760"/>
<keyword evidence="1" id="KW-0677">Repeat</keyword>
<evidence type="ECO:0008006" key="7">
    <source>
        <dbReference type="Google" id="ProtNLM"/>
    </source>
</evidence>
<dbReference type="SUPFAM" id="SSF57889">
    <property type="entry name" value="Cysteine-rich domain"/>
    <property type="match status" value="6"/>
</dbReference>
<dbReference type="Pfam" id="PF22926">
    <property type="entry name" value="C1-like_CT"/>
    <property type="match status" value="1"/>
</dbReference>
<dbReference type="Proteomes" id="UP000078284">
    <property type="component" value="Chromosome 4"/>
</dbReference>
<evidence type="ECO:0000313" key="4">
    <source>
        <dbReference type="Araport" id="AT4G01760"/>
    </source>
</evidence>
<feature type="domain" description="DC1" evidence="2">
    <location>
        <begin position="249"/>
        <end position="291"/>
    </location>
</feature>
<evidence type="ECO:0000259" key="3">
    <source>
        <dbReference type="Pfam" id="PF22926"/>
    </source>
</evidence>
<dbReference type="InterPro" id="IPR046349">
    <property type="entry name" value="C1-like_sf"/>
</dbReference>
<dbReference type="ExpressionAtlas" id="A0A178V4I1">
    <property type="expression patterns" value="baseline and differential"/>
</dbReference>
<dbReference type="InterPro" id="IPR054483">
    <property type="entry name" value="DC1-like_CT"/>
</dbReference>
<dbReference type="EMBL" id="LUHQ01000004">
    <property type="protein sequence ID" value="OAP00756.1"/>
    <property type="molecule type" value="Genomic_DNA"/>
</dbReference>